<dbReference type="RefSeq" id="XP_023436991.1">
    <property type="nucleotide sequence ID" value="XM_023569832.1"/>
</dbReference>
<dbReference type="EMBL" id="HF679032">
    <property type="protein sequence ID" value="CCT74913.1"/>
    <property type="molecule type" value="Genomic_DNA"/>
</dbReference>
<dbReference type="Proteomes" id="UP000016800">
    <property type="component" value="Chromosome X"/>
</dbReference>
<reference evidence="2" key="1">
    <citation type="journal article" date="2013" name="PLoS Pathog.">
        <title>Deciphering the cryptic genome: genome-wide analyses of the rice pathogen Fusarium fujikuroi reveal complex regulation of secondary metabolism and novel metabolites.</title>
        <authorList>
            <person name="Wiemann P."/>
            <person name="Sieber C.M."/>
            <person name="von Bargen K.W."/>
            <person name="Studt L."/>
            <person name="Niehaus E.M."/>
            <person name="Espino J.J."/>
            <person name="Huss K."/>
            <person name="Michielse C.B."/>
            <person name="Albermann S."/>
            <person name="Wagner D."/>
            <person name="Bergner S.V."/>
            <person name="Connolly L.R."/>
            <person name="Fischer A."/>
            <person name="Reuter G."/>
            <person name="Kleigrewe K."/>
            <person name="Bald T."/>
            <person name="Wingfield B.D."/>
            <person name="Ophir R."/>
            <person name="Freeman S."/>
            <person name="Hippler M."/>
            <person name="Smith K.M."/>
            <person name="Brown D.W."/>
            <person name="Proctor R.H."/>
            <person name="Munsterkotter M."/>
            <person name="Freitag M."/>
            <person name="Humpf H.U."/>
            <person name="Guldener U."/>
            <person name="Tudzynski B."/>
        </authorList>
    </citation>
    <scope>NUCLEOTIDE SEQUENCE [LARGE SCALE GENOMIC DNA]</scope>
    <source>
        <strain evidence="2">CBS 195.34 / IMI 58289 / NRRL A-6831</strain>
    </source>
</reference>
<proteinExistence type="predicted"/>
<dbReference type="VEuPathDB" id="FungiDB:FFUJ_10986"/>
<evidence type="ECO:0000313" key="1">
    <source>
        <dbReference type="EMBL" id="CCT74913.1"/>
    </source>
</evidence>
<keyword evidence="2" id="KW-1185">Reference proteome</keyword>
<evidence type="ECO:0000313" key="2">
    <source>
        <dbReference type="Proteomes" id="UP000016800"/>
    </source>
</evidence>
<dbReference type="GeneID" id="35404450"/>
<organism evidence="1 2">
    <name type="scientific">Gibberella fujikuroi (strain CBS 195.34 / IMI 58289 / NRRL A-6831)</name>
    <name type="common">Bakanae and foot rot disease fungus</name>
    <name type="synonym">Fusarium fujikuroi</name>
    <dbReference type="NCBI Taxonomy" id="1279085"/>
    <lineage>
        <taxon>Eukaryota</taxon>
        <taxon>Fungi</taxon>
        <taxon>Dikarya</taxon>
        <taxon>Ascomycota</taxon>
        <taxon>Pezizomycotina</taxon>
        <taxon>Sordariomycetes</taxon>
        <taxon>Hypocreomycetidae</taxon>
        <taxon>Hypocreales</taxon>
        <taxon>Nectriaceae</taxon>
        <taxon>Fusarium</taxon>
        <taxon>Fusarium fujikuroi species complex</taxon>
    </lineage>
</organism>
<name>S0EPD2_GIBF5</name>
<protein>
    <submittedName>
        <fullName evidence="1">Uncharacterized protein</fullName>
    </submittedName>
</protein>
<sequence length="206" mass="22980">MPPKMPRLDDLLALLEVYFAPEMGVLPGGTATKAELEAQLRPPPVFVLLPNPRLPPPAAALGGSAVVSRHRRLERLFWASQTSTRHDLPEKREVTLLLCTPFDCKLPALLVPNLPTDVDFDFPSAPPCYNSKLVSLQQASLLCWRFHWLRLTFEISASPASPLPCRLCHPFEGAVSATFPFPPLEPTSFIECRHFRLSFEDTLLPC</sequence>
<dbReference type="AlphaFoldDB" id="S0EPD2"/>
<dbReference type="HOGENOM" id="CLU_1332031_0_0_1"/>
<gene>
    <name evidence="1" type="ORF">FFUJ_10986</name>
</gene>
<accession>S0EPD2</accession>